<accession>A0ACD5VHP7</accession>
<evidence type="ECO:0000313" key="1">
    <source>
        <dbReference type="EnsemblPlants" id="AVESA.00010b.r2.3AG0426850.1.CDS.1"/>
    </source>
</evidence>
<sequence>MSLITDDPDDSPRHCATKHHHHHGTGCGRFSGTRRRRLLIAASSAGTSIIALAIILWLTLRPSAPRFSLLAATAAVAGPNATGIARLDAAFVAHNPNARAVALYDRLQLRASYAGGQLAAATEPFQQTQGDVVLTALLSSSSSAAPADEVDAVARETAAGGQSTQLLKLRVEGHLRWKVAAWVSGRRTLAADCVAVVVLQPSQSRAVVVQGSQCATTLQSDE</sequence>
<reference evidence="1" key="1">
    <citation type="submission" date="2021-05" db="EMBL/GenBank/DDBJ databases">
        <authorList>
            <person name="Scholz U."/>
            <person name="Mascher M."/>
            <person name="Fiebig A."/>
        </authorList>
    </citation>
    <scope>NUCLEOTIDE SEQUENCE [LARGE SCALE GENOMIC DNA]</scope>
</reference>
<dbReference type="EnsemblPlants" id="AVESA.00010b.r2.3AG0426850.1">
    <property type="protein sequence ID" value="AVESA.00010b.r2.3AG0426850.1.CDS.1"/>
    <property type="gene ID" value="AVESA.00010b.r2.3AG0426850"/>
</dbReference>
<name>A0ACD5VHP7_AVESA</name>
<protein>
    <submittedName>
        <fullName evidence="1">Uncharacterized protein</fullName>
    </submittedName>
</protein>
<organism evidence="1 2">
    <name type="scientific">Avena sativa</name>
    <name type="common">Oat</name>
    <dbReference type="NCBI Taxonomy" id="4498"/>
    <lineage>
        <taxon>Eukaryota</taxon>
        <taxon>Viridiplantae</taxon>
        <taxon>Streptophyta</taxon>
        <taxon>Embryophyta</taxon>
        <taxon>Tracheophyta</taxon>
        <taxon>Spermatophyta</taxon>
        <taxon>Magnoliopsida</taxon>
        <taxon>Liliopsida</taxon>
        <taxon>Poales</taxon>
        <taxon>Poaceae</taxon>
        <taxon>BOP clade</taxon>
        <taxon>Pooideae</taxon>
        <taxon>Poodae</taxon>
        <taxon>Poeae</taxon>
        <taxon>Poeae Chloroplast Group 1 (Aveneae type)</taxon>
        <taxon>Aveninae</taxon>
        <taxon>Avena</taxon>
    </lineage>
</organism>
<proteinExistence type="predicted"/>
<reference evidence="1" key="2">
    <citation type="submission" date="2025-09" db="UniProtKB">
        <authorList>
            <consortium name="EnsemblPlants"/>
        </authorList>
    </citation>
    <scope>IDENTIFICATION</scope>
</reference>
<dbReference type="Proteomes" id="UP001732700">
    <property type="component" value="Chromosome 3A"/>
</dbReference>
<keyword evidence="2" id="KW-1185">Reference proteome</keyword>
<evidence type="ECO:0000313" key="2">
    <source>
        <dbReference type="Proteomes" id="UP001732700"/>
    </source>
</evidence>